<proteinExistence type="predicted"/>
<organism evidence="1 2">
    <name type="scientific">Saccharothrix hoggarensis</name>
    <dbReference type="NCBI Taxonomy" id="913853"/>
    <lineage>
        <taxon>Bacteria</taxon>
        <taxon>Bacillati</taxon>
        <taxon>Actinomycetota</taxon>
        <taxon>Actinomycetes</taxon>
        <taxon>Pseudonocardiales</taxon>
        <taxon>Pseudonocardiaceae</taxon>
        <taxon>Saccharothrix</taxon>
    </lineage>
</organism>
<name>A0ABW3R732_9PSEU</name>
<feature type="non-terminal residue" evidence="1">
    <location>
        <position position="199"/>
    </location>
</feature>
<evidence type="ECO:0000313" key="2">
    <source>
        <dbReference type="Proteomes" id="UP001597168"/>
    </source>
</evidence>
<sequence length="199" mass="21216">MVDLAAPNRDPLPLLRRQAELEEAVRDRARHAAGVLAPDADALPSAARLGAALGQAALVEYLDVAGRLHAVVVVDGRVRLHGLAAVADVERRLGELRFGLRRLAHELGSATTFTALVERTALRLDAQLLEPLRPWVGDRPLVVVPTGPLHELPWPILPSCLGRPVSVAPSAALWHRAATAEPTGDGRRVVVSGPDLPHA</sequence>
<comment type="caution">
    <text evidence="1">The sequence shown here is derived from an EMBL/GenBank/DDBJ whole genome shotgun (WGS) entry which is preliminary data.</text>
</comment>
<evidence type="ECO:0000313" key="1">
    <source>
        <dbReference type="EMBL" id="MFD1152756.1"/>
    </source>
</evidence>
<accession>A0ABW3R732</accession>
<gene>
    <name evidence="1" type="ORF">ACFQ3T_36935</name>
</gene>
<protein>
    <submittedName>
        <fullName evidence="1">CHAT domain-containing protein</fullName>
    </submittedName>
</protein>
<reference evidence="2" key="1">
    <citation type="journal article" date="2019" name="Int. J. Syst. Evol. Microbiol.">
        <title>The Global Catalogue of Microorganisms (GCM) 10K type strain sequencing project: providing services to taxonomists for standard genome sequencing and annotation.</title>
        <authorList>
            <consortium name="The Broad Institute Genomics Platform"/>
            <consortium name="The Broad Institute Genome Sequencing Center for Infectious Disease"/>
            <person name="Wu L."/>
            <person name="Ma J."/>
        </authorList>
    </citation>
    <scope>NUCLEOTIDE SEQUENCE [LARGE SCALE GENOMIC DNA]</scope>
    <source>
        <strain evidence="2">CCUG 60214</strain>
    </source>
</reference>
<keyword evidence="2" id="KW-1185">Reference proteome</keyword>
<dbReference type="Proteomes" id="UP001597168">
    <property type="component" value="Unassembled WGS sequence"/>
</dbReference>
<dbReference type="EMBL" id="JBHTLK010000530">
    <property type="protein sequence ID" value="MFD1152756.1"/>
    <property type="molecule type" value="Genomic_DNA"/>
</dbReference>